<name>A0A4R6XA32_9GAMM</name>
<evidence type="ECO:0000313" key="2">
    <source>
        <dbReference type="EMBL" id="TDR14909.1"/>
    </source>
</evidence>
<gene>
    <name evidence="2" type="ORF">C8D85_0258</name>
</gene>
<dbReference type="RefSeq" id="WP_133559551.1">
    <property type="nucleotide sequence ID" value="NZ_SNZA01000001.1"/>
</dbReference>
<keyword evidence="3" id="KW-1185">Reference proteome</keyword>
<dbReference type="CDD" id="cd16831">
    <property type="entry name" value="HemS-like_C"/>
    <property type="match status" value="1"/>
</dbReference>
<dbReference type="AlphaFoldDB" id="A0A4R6XA32"/>
<dbReference type="Gene3D" id="3.40.1570.10">
    <property type="entry name" value="HemS/ChuS/ChuX like domains"/>
    <property type="match status" value="2"/>
</dbReference>
<dbReference type="OrthoDB" id="316630at2"/>
<dbReference type="InterPro" id="IPR053733">
    <property type="entry name" value="Heme_Transport_Util_sf"/>
</dbReference>
<dbReference type="EMBL" id="SNZA01000001">
    <property type="protein sequence ID" value="TDR14909.1"/>
    <property type="molecule type" value="Genomic_DNA"/>
</dbReference>
<dbReference type="Pfam" id="PF05171">
    <property type="entry name" value="HemS"/>
    <property type="match status" value="2"/>
</dbReference>
<sequence length="355" mass="41013">MTVSDVMPEPTLFQRFQAEIQEQPKRRARELAAALNVSEGQLVACRQGNQVWQLQFPFTELLTELVKIGEIMTITRNDEAVHEHHGIYRKLSIYGEGKMGLVLSEDLDLRLFLSQWRSGFHVIENGRESLQFFDQYGIAVHKVYKTDASDENEWQRITQQFRDDAPKNIEFEPSRQKISPAQSTPENFDAQQFDRDWADLKDVHEYHGMLKKHQLSRTQALRNIGPNWAQKLNPNAVVDALERAQQQQCPIMIFVGNPGCIQIFSGTIEKLMPYGPWFNILDPEFNLHLRPDLITETWIIRRPSKDGIITSIEAFNQYGDSVITLFGKRKPGEVELPTWQELAESVEKEEPSHVL</sequence>
<dbReference type="Proteomes" id="UP000295729">
    <property type="component" value="Unassembled WGS sequence"/>
</dbReference>
<dbReference type="SUPFAM" id="SSF144064">
    <property type="entry name" value="Heme iron utilization protein-like"/>
    <property type="match status" value="1"/>
</dbReference>
<evidence type="ECO:0000259" key="1">
    <source>
        <dbReference type="Pfam" id="PF05171"/>
    </source>
</evidence>
<comment type="caution">
    <text evidence="2">The sequence shown here is derived from an EMBL/GenBank/DDBJ whole genome shotgun (WGS) entry which is preliminary data.</text>
</comment>
<feature type="domain" description="Haemin-degrading HemS/ChuX" evidence="1">
    <location>
        <begin position="36"/>
        <end position="161"/>
    </location>
</feature>
<dbReference type="GO" id="GO:0006826">
    <property type="term" value="P:iron ion transport"/>
    <property type="evidence" value="ECO:0007669"/>
    <property type="project" value="InterPro"/>
</dbReference>
<dbReference type="InterPro" id="IPR007845">
    <property type="entry name" value="HemS/ChuX_dom"/>
</dbReference>
<dbReference type="CDD" id="cd16830">
    <property type="entry name" value="HemS-like_N"/>
    <property type="match status" value="1"/>
</dbReference>
<accession>A0A4R6XA32</accession>
<protein>
    <submittedName>
        <fullName evidence="2">Putative hemin transport protein</fullName>
    </submittedName>
</protein>
<organism evidence="2 3">
    <name type="scientific">Marinomonas communis</name>
    <dbReference type="NCBI Taxonomy" id="28254"/>
    <lineage>
        <taxon>Bacteria</taxon>
        <taxon>Pseudomonadati</taxon>
        <taxon>Pseudomonadota</taxon>
        <taxon>Gammaproteobacteria</taxon>
        <taxon>Oceanospirillales</taxon>
        <taxon>Oceanospirillaceae</taxon>
        <taxon>Marinomonas</taxon>
    </lineage>
</organism>
<evidence type="ECO:0000313" key="3">
    <source>
        <dbReference type="Proteomes" id="UP000295729"/>
    </source>
</evidence>
<reference evidence="2 3" key="1">
    <citation type="submission" date="2019-03" db="EMBL/GenBank/DDBJ databases">
        <title>Genomic Encyclopedia of Type Strains, Phase IV (KMG-IV): sequencing the most valuable type-strain genomes for metagenomic binning, comparative biology and taxonomic classification.</title>
        <authorList>
            <person name="Goeker M."/>
        </authorList>
    </citation>
    <scope>NUCLEOTIDE SEQUENCE [LARGE SCALE GENOMIC DNA]</scope>
    <source>
        <strain evidence="2 3">DSM 5604</strain>
    </source>
</reference>
<proteinExistence type="predicted"/>
<feature type="domain" description="Haemin-degrading HemS/ChuX" evidence="1">
    <location>
        <begin position="215"/>
        <end position="344"/>
    </location>
</feature>